<evidence type="ECO:0000256" key="9">
    <source>
        <dbReference type="ARBA" id="ARBA00047885"/>
    </source>
</evidence>
<dbReference type="GO" id="GO:0071885">
    <property type="term" value="F:N-terminal protein N-methyltransferase activity"/>
    <property type="evidence" value="ECO:0007669"/>
    <property type="project" value="UniProtKB-EC"/>
</dbReference>
<evidence type="ECO:0000256" key="11">
    <source>
        <dbReference type="PIRSR" id="PIRSR016958-1"/>
    </source>
</evidence>
<comment type="catalytic activity">
    <reaction evidence="9">
        <text>N-terminal L-prolyl-L-prolyl-L-lysyl-[protein] + 2 S-adenosyl-L-methionine = N-terminal N,N-dimethyl-L-prolyl-L-prolyl-L-lysyl-[protein] + 2 S-adenosyl-L-homocysteine + 2 H(+)</text>
        <dbReference type="Rhea" id="RHEA:54736"/>
        <dbReference type="Rhea" id="RHEA-COMP:13787"/>
        <dbReference type="Rhea" id="RHEA-COMP:13974"/>
        <dbReference type="ChEBI" id="CHEBI:15378"/>
        <dbReference type="ChEBI" id="CHEBI:57856"/>
        <dbReference type="ChEBI" id="CHEBI:59789"/>
        <dbReference type="ChEBI" id="CHEBI:138059"/>
        <dbReference type="ChEBI" id="CHEBI:138318"/>
        <dbReference type="EC" id="2.1.1.244"/>
    </reaction>
</comment>
<evidence type="ECO:0000313" key="12">
    <source>
        <dbReference type="EMBL" id="KAE8151812.1"/>
    </source>
</evidence>
<keyword evidence="3 12" id="KW-0808">Transferase</keyword>
<dbReference type="Gene3D" id="3.40.50.150">
    <property type="entry name" value="Vaccinia Virus protein VP39"/>
    <property type="match status" value="1"/>
</dbReference>
<protein>
    <recommendedName>
        <fullName evidence="6">Alpha N-terminal protein methyltransferase 1</fullName>
        <ecNumber evidence="5">2.1.1.244</ecNumber>
    </recommendedName>
    <alternativeName>
        <fullName evidence="7">X-Pro-Lys N-terminal protein methyltransferase 1</fullName>
    </alternativeName>
</protein>
<dbReference type="EC" id="2.1.1.244" evidence="5"/>
<dbReference type="EMBL" id="ML742064">
    <property type="protein sequence ID" value="KAE8151812.1"/>
    <property type="molecule type" value="Genomic_DNA"/>
</dbReference>
<evidence type="ECO:0000256" key="2">
    <source>
        <dbReference type="ARBA" id="ARBA00022603"/>
    </source>
</evidence>
<evidence type="ECO:0000313" key="13">
    <source>
        <dbReference type="Proteomes" id="UP000325780"/>
    </source>
</evidence>
<accession>A0A5N6TZM0</accession>
<evidence type="ECO:0000256" key="8">
    <source>
        <dbReference type="ARBA" id="ARBA00047306"/>
    </source>
</evidence>
<dbReference type="PANTHER" id="PTHR12753:SF0">
    <property type="entry name" value="ALPHA N-TERMINAL PROTEIN METHYLTRANSFERASE 1"/>
    <property type="match status" value="1"/>
</dbReference>
<evidence type="ECO:0000256" key="10">
    <source>
        <dbReference type="ARBA" id="ARBA00048167"/>
    </source>
</evidence>
<dbReference type="Pfam" id="PF05891">
    <property type="entry name" value="Methyltransf_PK"/>
    <property type="match status" value="1"/>
</dbReference>
<evidence type="ECO:0000256" key="1">
    <source>
        <dbReference type="ARBA" id="ARBA00009059"/>
    </source>
</evidence>
<dbReference type="OrthoDB" id="1298661at2759"/>
<dbReference type="PANTHER" id="PTHR12753">
    <property type="entry name" value="AD-003 - RELATED"/>
    <property type="match status" value="1"/>
</dbReference>
<dbReference type="InterPro" id="IPR029063">
    <property type="entry name" value="SAM-dependent_MTases_sf"/>
</dbReference>
<proteinExistence type="inferred from homology"/>
<dbReference type="GO" id="GO:0005737">
    <property type="term" value="C:cytoplasm"/>
    <property type="evidence" value="ECO:0007669"/>
    <property type="project" value="TreeGrafter"/>
</dbReference>
<dbReference type="SUPFAM" id="SSF53335">
    <property type="entry name" value="S-adenosyl-L-methionine-dependent methyltransferases"/>
    <property type="match status" value="1"/>
</dbReference>
<evidence type="ECO:0000256" key="3">
    <source>
        <dbReference type="ARBA" id="ARBA00022679"/>
    </source>
</evidence>
<evidence type="ECO:0000256" key="7">
    <source>
        <dbReference type="ARBA" id="ARBA00043129"/>
    </source>
</evidence>
<reference evidence="12 13" key="1">
    <citation type="submission" date="2019-04" db="EMBL/GenBank/DDBJ databases">
        <title>Friends and foes A comparative genomics study of 23 Aspergillus species from section Flavi.</title>
        <authorList>
            <consortium name="DOE Joint Genome Institute"/>
            <person name="Kjaerbolling I."/>
            <person name="Vesth T."/>
            <person name="Frisvad J.C."/>
            <person name="Nybo J.L."/>
            <person name="Theobald S."/>
            <person name="Kildgaard S."/>
            <person name="Isbrandt T."/>
            <person name="Kuo A."/>
            <person name="Sato A."/>
            <person name="Lyhne E.K."/>
            <person name="Kogle M.E."/>
            <person name="Wiebenga A."/>
            <person name="Kun R.S."/>
            <person name="Lubbers R.J."/>
            <person name="Makela M.R."/>
            <person name="Barry K."/>
            <person name="Chovatia M."/>
            <person name="Clum A."/>
            <person name="Daum C."/>
            <person name="Haridas S."/>
            <person name="He G."/>
            <person name="LaButti K."/>
            <person name="Lipzen A."/>
            <person name="Mondo S."/>
            <person name="Riley R."/>
            <person name="Salamov A."/>
            <person name="Simmons B.A."/>
            <person name="Magnuson J.K."/>
            <person name="Henrissat B."/>
            <person name="Mortensen U.H."/>
            <person name="Larsen T.O."/>
            <person name="Devries R.P."/>
            <person name="Grigoriev I.V."/>
            <person name="Machida M."/>
            <person name="Baker S.E."/>
            <person name="Andersen M.R."/>
        </authorList>
    </citation>
    <scope>NUCLEOTIDE SEQUENCE [LARGE SCALE GENOMIC DNA]</scope>
    <source>
        <strain evidence="12 13">IBT 18842</strain>
    </source>
</reference>
<sequence>MGIVFTGTMSSPPSKFFSDDNPSLNIPVDAKIDSALSVNYWNNVPATVNGMLGGFAQVSRTDLRGSKGFLTKARKLVPGCPTTGKLPLGVDCGAGIGRVIEGFLQHVCDVVDAVEPVGKFSQEIQQGALAKNGVVSDVYTMGIERWVPSKKYDLIWTQWCVMYLTDAQLTEYLVRCGNMLTETGILVVKDNTSNDPQEDIYDESDSSLTRTDQRLRDIFHDAGMELLLSERQAGFPKHLNLLPVRSYAMRPRR</sequence>
<dbReference type="GO" id="GO:0032259">
    <property type="term" value="P:methylation"/>
    <property type="evidence" value="ECO:0007669"/>
    <property type="project" value="UniProtKB-KW"/>
</dbReference>
<feature type="binding site" evidence="11">
    <location>
        <position position="93"/>
    </location>
    <ligand>
        <name>S-adenosyl-L-methionine</name>
        <dbReference type="ChEBI" id="CHEBI:59789"/>
    </ligand>
</feature>
<gene>
    <name evidence="12" type="ORF">BDV25DRAFT_152182</name>
</gene>
<feature type="binding site" evidence="11">
    <location>
        <position position="158"/>
    </location>
    <ligand>
        <name>S-adenosyl-L-methionine</name>
        <dbReference type="ChEBI" id="CHEBI:59789"/>
    </ligand>
</feature>
<keyword evidence="13" id="KW-1185">Reference proteome</keyword>
<comment type="similarity">
    <text evidence="1">Belongs to the methyltransferase superfamily. NTM1 family.</text>
</comment>
<dbReference type="Proteomes" id="UP000325780">
    <property type="component" value="Unassembled WGS sequence"/>
</dbReference>
<evidence type="ECO:0000256" key="4">
    <source>
        <dbReference type="ARBA" id="ARBA00022691"/>
    </source>
</evidence>
<evidence type="ECO:0000256" key="5">
    <source>
        <dbReference type="ARBA" id="ARBA00039112"/>
    </source>
</evidence>
<name>A0A5N6TZM0_ASPAV</name>
<evidence type="ECO:0000256" key="6">
    <source>
        <dbReference type="ARBA" id="ARBA00039449"/>
    </source>
</evidence>
<dbReference type="InterPro" id="IPR008576">
    <property type="entry name" value="MeTrfase_NTM1"/>
</dbReference>
<keyword evidence="2 12" id="KW-0489">Methyltransferase</keyword>
<organism evidence="12 13">
    <name type="scientific">Aspergillus avenaceus</name>
    <dbReference type="NCBI Taxonomy" id="36643"/>
    <lineage>
        <taxon>Eukaryota</taxon>
        <taxon>Fungi</taxon>
        <taxon>Dikarya</taxon>
        <taxon>Ascomycota</taxon>
        <taxon>Pezizomycotina</taxon>
        <taxon>Eurotiomycetes</taxon>
        <taxon>Eurotiomycetidae</taxon>
        <taxon>Eurotiales</taxon>
        <taxon>Aspergillaceae</taxon>
        <taxon>Aspergillus</taxon>
        <taxon>Aspergillus subgen. Circumdati</taxon>
    </lineage>
</organism>
<comment type="catalytic activity">
    <reaction evidence="10">
        <text>N-terminal L-alanyl-L-prolyl-L-lysyl-[protein] + 3 S-adenosyl-L-methionine = N-terminal N,N,N-trimethyl-L-alanyl-L-prolyl-L-lysyl-[protein] + 3 S-adenosyl-L-homocysteine + 3 H(+)</text>
        <dbReference type="Rhea" id="RHEA:54712"/>
        <dbReference type="Rhea" id="RHEA-COMP:13785"/>
        <dbReference type="Rhea" id="RHEA-COMP:13971"/>
        <dbReference type="ChEBI" id="CHEBI:15378"/>
        <dbReference type="ChEBI" id="CHEBI:57856"/>
        <dbReference type="ChEBI" id="CHEBI:59789"/>
        <dbReference type="ChEBI" id="CHEBI:138057"/>
        <dbReference type="ChEBI" id="CHEBI:138315"/>
        <dbReference type="EC" id="2.1.1.244"/>
    </reaction>
</comment>
<comment type="catalytic activity">
    <reaction evidence="8">
        <text>N-terminal L-seryl-L-prolyl-L-lysyl-[protein] + 3 S-adenosyl-L-methionine = N-terminal N,N,N-trimethyl-L-seryl-L-prolyl-L-lysyl-[protein] + 3 S-adenosyl-L-homocysteine + 3 H(+)</text>
        <dbReference type="Rhea" id="RHEA:54724"/>
        <dbReference type="Rhea" id="RHEA-COMP:13789"/>
        <dbReference type="Rhea" id="RHEA-COMP:13973"/>
        <dbReference type="ChEBI" id="CHEBI:15378"/>
        <dbReference type="ChEBI" id="CHEBI:57856"/>
        <dbReference type="ChEBI" id="CHEBI:59789"/>
        <dbReference type="ChEBI" id="CHEBI:138061"/>
        <dbReference type="ChEBI" id="CHEBI:138317"/>
        <dbReference type="EC" id="2.1.1.244"/>
    </reaction>
</comment>
<keyword evidence="4 11" id="KW-0949">S-adenosyl-L-methionine</keyword>
<dbReference type="AlphaFoldDB" id="A0A5N6TZM0"/>
<dbReference type="PIRSF" id="PIRSF016958">
    <property type="entry name" value="DUF858_MeTrfase_lik"/>
    <property type="match status" value="1"/>
</dbReference>
<dbReference type="CDD" id="cd02440">
    <property type="entry name" value="AdoMet_MTases"/>
    <property type="match status" value="1"/>
</dbReference>
<feature type="binding site" evidence="11">
    <location>
        <position position="98"/>
    </location>
    <ligand>
        <name>S-adenosyl-L-methionine</name>
        <dbReference type="ChEBI" id="CHEBI:59789"/>
    </ligand>
</feature>